<dbReference type="InterPro" id="IPR013148">
    <property type="entry name" value="Glyco_hydro_32_N"/>
</dbReference>
<evidence type="ECO:0000259" key="6">
    <source>
        <dbReference type="Pfam" id="PF00251"/>
    </source>
</evidence>
<dbReference type="PATRIC" id="fig|1397.4.peg.4755"/>
<dbReference type="SUPFAM" id="SSF75005">
    <property type="entry name" value="Arabinanase/levansucrase/invertase"/>
    <property type="match status" value="1"/>
</dbReference>
<dbReference type="EMBL" id="LDPH01000006">
    <property type="protein sequence ID" value="KLV26900.1"/>
    <property type="molecule type" value="Genomic_DNA"/>
</dbReference>
<keyword evidence="3" id="KW-0119">Carbohydrate metabolism</keyword>
<evidence type="ECO:0000256" key="5">
    <source>
        <dbReference type="RuleBase" id="RU362110"/>
    </source>
</evidence>
<dbReference type="AlphaFoldDB" id="A0A0J1LDB1"/>
<dbReference type="Gene3D" id="2.60.120.560">
    <property type="entry name" value="Exo-inulinase, domain 1"/>
    <property type="match status" value="1"/>
</dbReference>
<evidence type="ECO:0000256" key="4">
    <source>
        <dbReference type="ARBA" id="ARBA00023295"/>
    </source>
</evidence>
<feature type="domain" description="Glycosyl hydrolase family 32 N-terminal" evidence="6">
    <location>
        <begin position="16"/>
        <end position="322"/>
    </location>
</feature>
<name>A0A0J1LDB1_NIACI</name>
<sequence length="487" mass="56187">MTLKITKLEKYRPALHFSPQKNWMNDPNGLVFFKGEYHLFYQHNPHGSTWGPMHWGHAVSKDLIVWDELEIALHPDENGTIFSGSIVVDWNNTTGFFNEEPGLVAIFTHHSEPDHGKEAVQTQSLAYSIDKGRSWIKYDGNPVLAHPTNPDFRDPKVFWHKDTQKWMMVLATGQTISFYSSSNLKDWQFESEFGENCGCHEGVWECPDLFELPIDNTNDKKWVLIVSIGDNPQYDEGSRTQYFVGSFDGKEFTPEHENIKWLDYGKDNYAGVSFSDIPEADGRRIYLGWMSNWRYANQVPTEGWRSQMTLPRELELREKKGEYYLVQHLVRELETYFDRKEERTDTIITAKESTVFEVDHEYTEIILSFKNINANKYGLRIEHTDSQHTTITIDAKENVLSLSREKSGVVDFSDIFPKLQRVCLEDSHSLELRIIVDSASLELFINGGEQALTSLIFPDKVSKRICLFAEEGKVNLVYGKVSVPSKS</sequence>
<dbReference type="PANTHER" id="PTHR42800">
    <property type="entry name" value="EXOINULINASE INUD (AFU_ORTHOLOGUE AFUA_5G00480)"/>
    <property type="match status" value="1"/>
</dbReference>
<protein>
    <submittedName>
        <fullName evidence="8">Glycoside hydrolase</fullName>
    </submittedName>
</protein>
<evidence type="ECO:0000259" key="7">
    <source>
        <dbReference type="Pfam" id="PF08244"/>
    </source>
</evidence>
<gene>
    <name evidence="8" type="ORF">ABW02_07945</name>
</gene>
<keyword evidence="4 5" id="KW-0326">Glycosidase</keyword>
<dbReference type="GO" id="GO:0005987">
    <property type="term" value="P:sucrose catabolic process"/>
    <property type="evidence" value="ECO:0007669"/>
    <property type="project" value="TreeGrafter"/>
</dbReference>
<dbReference type="InterPro" id="IPR018053">
    <property type="entry name" value="Glyco_hydro_32_AS"/>
</dbReference>
<reference evidence="8 9" key="1">
    <citation type="submission" date="2015-05" db="EMBL/GenBank/DDBJ databases">
        <title>Whole genome sequence and identification of bacterial endophytes from Costus igneus.</title>
        <authorList>
            <person name="Lee Y.P."/>
            <person name="Gan H.M."/>
            <person name="Eng W."/>
            <person name="Wheatley M.S."/>
            <person name="Caraballo A."/>
            <person name="Polter S."/>
            <person name="Savka M.A."/>
            <person name="Hudson A.O."/>
        </authorList>
    </citation>
    <scope>NUCLEOTIDE SEQUENCE [LARGE SCALE GENOMIC DNA]</scope>
    <source>
        <strain evidence="8 9">RIT379</strain>
    </source>
</reference>
<dbReference type="SMART" id="SM00640">
    <property type="entry name" value="Glyco_32"/>
    <property type="match status" value="1"/>
</dbReference>
<dbReference type="SUPFAM" id="SSF49899">
    <property type="entry name" value="Concanavalin A-like lectins/glucanases"/>
    <property type="match status" value="1"/>
</dbReference>
<organism evidence="8 9">
    <name type="scientific">Niallia circulans</name>
    <name type="common">Bacillus circulans</name>
    <dbReference type="NCBI Taxonomy" id="1397"/>
    <lineage>
        <taxon>Bacteria</taxon>
        <taxon>Bacillati</taxon>
        <taxon>Bacillota</taxon>
        <taxon>Bacilli</taxon>
        <taxon>Bacillales</taxon>
        <taxon>Bacillaceae</taxon>
        <taxon>Niallia</taxon>
    </lineage>
</organism>
<evidence type="ECO:0000256" key="1">
    <source>
        <dbReference type="ARBA" id="ARBA00009902"/>
    </source>
</evidence>
<dbReference type="GO" id="GO:0004575">
    <property type="term" value="F:sucrose alpha-glucosidase activity"/>
    <property type="evidence" value="ECO:0007669"/>
    <property type="project" value="TreeGrafter"/>
</dbReference>
<evidence type="ECO:0000256" key="2">
    <source>
        <dbReference type="ARBA" id="ARBA00022801"/>
    </source>
</evidence>
<dbReference type="CDD" id="cd18622">
    <property type="entry name" value="GH32_Inu-like"/>
    <property type="match status" value="1"/>
</dbReference>
<dbReference type="FunFam" id="2.115.10.20:FF:000003">
    <property type="entry name" value="Levanbiose-producing levanase"/>
    <property type="match status" value="1"/>
</dbReference>
<evidence type="ECO:0000256" key="3">
    <source>
        <dbReference type="ARBA" id="ARBA00023277"/>
    </source>
</evidence>
<dbReference type="InterPro" id="IPR013320">
    <property type="entry name" value="ConA-like_dom_sf"/>
</dbReference>
<dbReference type="Pfam" id="PF00251">
    <property type="entry name" value="Glyco_hydro_32N"/>
    <property type="match status" value="1"/>
</dbReference>
<dbReference type="PROSITE" id="PS00609">
    <property type="entry name" value="GLYCOSYL_HYDROL_F32"/>
    <property type="match status" value="1"/>
</dbReference>
<comment type="similarity">
    <text evidence="1 5">Belongs to the glycosyl hydrolase 32 family.</text>
</comment>
<evidence type="ECO:0000313" key="8">
    <source>
        <dbReference type="EMBL" id="KLV26900.1"/>
    </source>
</evidence>
<comment type="caution">
    <text evidence="8">The sequence shown here is derived from an EMBL/GenBank/DDBJ whole genome shotgun (WGS) entry which is preliminary data.</text>
</comment>
<dbReference type="Proteomes" id="UP000036045">
    <property type="component" value="Unassembled WGS sequence"/>
</dbReference>
<dbReference type="GO" id="GO:0005737">
    <property type="term" value="C:cytoplasm"/>
    <property type="evidence" value="ECO:0007669"/>
    <property type="project" value="TreeGrafter"/>
</dbReference>
<feature type="domain" description="Glycosyl hydrolase family 32 C-terminal" evidence="7">
    <location>
        <begin position="333"/>
        <end position="476"/>
    </location>
</feature>
<dbReference type="Gene3D" id="2.115.10.20">
    <property type="entry name" value="Glycosyl hydrolase domain, family 43"/>
    <property type="match status" value="1"/>
</dbReference>
<dbReference type="InterPro" id="IPR023296">
    <property type="entry name" value="Glyco_hydro_beta-prop_sf"/>
</dbReference>
<keyword evidence="2 5" id="KW-0378">Hydrolase</keyword>
<dbReference type="InterPro" id="IPR001362">
    <property type="entry name" value="Glyco_hydro_32"/>
</dbReference>
<keyword evidence="9" id="KW-1185">Reference proteome</keyword>
<dbReference type="InterPro" id="IPR013189">
    <property type="entry name" value="Glyco_hydro_32_C"/>
</dbReference>
<accession>A0A0J1LDB1</accession>
<evidence type="ECO:0000313" key="9">
    <source>
        <dbReference type="Proteomes" id="UP000036045"/>
    </source>
</evidence>
<dbReference type="PANTHER" id="PTHR42800:SF1">
    <property type="entry name" value="EXOINULINASE INUD (AFU_ORTHOLOGUE AFUA_5G00480)"/>
    <property type="match status" value="1"/>
</dbReference>
<dbReference type="Pfam" id="PF08244">
    <property type="entry name" value="Glyco_hydro_32C"/>
    <property type="match status" value="1"/>
</dbReference>
<proteinExistence type="inferred from homology"/>